<feature type="domain" description="Response regulatory" evidence="7">
    <location>
        <begin position="30"/>
        <end position="148"/>
    </location>
</feature>
<dbReference type="EMBL" id="QZCH01000008">
    <property type="protein sequence ID" value="RJG48414.1"/>
    <property type="molecule type" value="Genomic_DNA"/>
</dbReference>
<dbReference type="SUPFAM" id="SSF47384">
    <property type="entry name" value="Homodimeric domain of signal transducing histidine kinase"/>
    <property type="match status" value="1"/>
</dbReference>
<accession>A0A418YFU4</accession>
<feature type="modified residue" description="4-aspartylphosphate" evidence="4">
    <location>
        <position position="240"/>
    </location>
</feature>
<dbReference type="InterPro" id="IPR001789">
    <property type="entry name" value="Sig_transdc_resp-reg_receiver"/>
</dbReference>
<dbReference type="Gene3D" id="1.10.287.130">
    <property type="match status" value="1"/>
</dbReference>
<feature type="domain" description="Histidine kinase" evidence="6">
    <location>
        <begin position="336"/>
        <end position="541"/>
    </location>
</feature>
<keyword evidence="8" id="KW-0418">Kinase</keyword>
<feature type="region of interest" description="Disordered" evidence="5">
    <location>
        <begin position="161"/>
        <end position="185"/>
    </location>
</feature>
<dbReference type="AlphaFoldDB" id="A0A418YFU4"/>
<comment type="caution">
    <text evidence="8">The sequence shown here is derived from an EMBL/GenBank/DDBJ whole genome shotgun (WGS) entry which is preliminary data.</text>
</comment>
<dbReference type="InterPro" id="IPR003661">
    <property type="entry name" value="HisK_dim/P_dom"/>
</dbReference>
<dbReference type="PANTHER" id="PTHR43547:SF2">
    <property type="entry name" value="HYBRID SIGNAL TRANSDUCTION HISTIDINE KINASE C"/>
    <property type="match status" value="1"/>
</dbReference>
<dbReference type="Pfam" id="PF00072">
    <property type="entry name" value="Response_reg"/>
    <property type="match status" value="2"/>
</dbReference>
<dbReference type="InterPro" id="IPR036890">
    <property type="entry name" value="HATPase_C_sf"/>
</dbReference>
<dbReference type="CDD" id="cd19920">
    <property type="entry name" value="REC_PA4781-like"/>
    <property type="match status" value="1"/>
</dbReference>
<evidence type="ECO:0000256" key="3">
    <source>
        <dbReference type="ARBA" id="ARBA00022553"/>
    </source>
</evidence>
<evidence type="ECO:0000313" key="9">
    <source>
        <dbReference type="Proteomes" id="UP000283255"/>
    </source>
</evidence>
<comment type="catalytic activity">
    <reaction evidence="1">
        <text>ATP + protein L-histidine = ADP + protein N-phospho-L-histidine.</text>
        <dbReference type="EC" id="2.7.13.3"/>
    </reaction>
</comment>
<evidence type="ECO:0000256" key="1">
    <source>
        <dbReference type="ARBA" id="ARBA00000085"/>
    </source>
</evidence>
<dbReference type="InterPro" id="IPR036097">
    <property type="entry name" value="HisK_dim/P_sf"/>
</dbReference>
<dbReference type="PROSITE" id="PS50110">
    <property type="entry name" value="RESPONSE_REGULATORY"/>
    <property type="match status" value="2"/>
</dbReference>
<dbReference type="GO" id="GO:0000155">
    <property type="term" value="F:phosphorelay sensor kinase activity"/>
    <property type="evidence" value="ECO:0007669"/>
    <property type="project" value="InterPro"/>
</dbReference>
<evidence type="ECO:0000256" key="2">
    <source>
        <dbReference type="ARBA" id="ARBA00012438"/>
    </source>
</evidence>
<keyword evidence="8" id="KW-0808">Transferase</keyword>
<dbReference type="SMART" id="SM00448">
    <property type="entry name" value="REC"/>
    <property type="match status" value="2"/>
</dbReference>
<organism evidence="8 9">
    <name type="scientific">Motilimonas pumila</name>
    <dbReference type="NCBI Taxonomy" id="2303987"/>
    <lineage>
        <taxon>Bacteria</taxon>
        <taxon>Pseudomonadati</taxon>
        <taxon>Pseudomonadota</taxon>
        <taxon>Gammaproteobacteria</taxon>
        <taxon>Alteromonadales</taxon>
        <taxon>Alteromonadales genera incertae sedis</taxon>
        <taxon>Motilimonas</taxon>
    </lineage>
</organism>
<feature type="domain" description="Response regulatory" evidence="7">
    <location>
        <begin position="191"/>
        <end position="307"/>
    </location>
</feature>
<dbReference type="InterPro" id="IPR003594">
    <property type="entry name" value="HATPase_dom"/>
</dbReference>
<dbReference type="PANTHER" id="PTHR43547">
    <property type="entry name" value="TWO-COMPONENT HISTIDINE KINASE"/>
    <property type="match status" value="1"/>
</dbReference>
<dbReference type="SMART" id="SM00387">
    <property type="entry name" value="HATPase_c"/>
    <property type="match status" value="1"/>
</dbReference>
<dbReference type="Gene3D" id="3.40.50.2300">
    <property type="match status" value="2"/>
</dbReference>
<reference evidence="8 9" key="2">
    <citation type="submission" date="2019-01" db="EMBL/GenBank/DDBJ databases">
        <title>Motilimonas pumilus sp. nov., isolated from the gut of sea cucumber (Apostichopus japonicus).</title>
        <authorList>
            <person name="Wang F.-Q."/>
            <person name="Ren L.-H."/>
            <person name="Lin Y.-W."/>
            <person name="Sun G.-H."/>
            <person name="Du Z.-J."/>
            <person name="Zhao J.-X."/>
            <person name="Liu X.-J."/>
            <person name="Liu L.-J."/>
        </authorList>
    </citation>
    <scope>NUCLEOTIDE SEQUENCE [LARGE SCALE GENOMIC DNA]</scope>
    <source>
        <strain evidence="8 9">PLHSC7-2</strain>
    </source>
</reference>
<dbReference type="Gene3D" id="3.30.565.10">
    <property type="entry name" value="Histidine kinase-like ATPase, C-terminal domain"/>
    <property type="match status" value="1"/>
</dbReference>
<keyword evidence="3 4" id="KW-0597">Phosphoprotein</keyword>
<gene>
    <name evidence="8" type="ORF">D1Z90_07935</name>
</gene>
<dbReference type="SUPFAM" id="SSF52172">
    <property type="entry name" value="CheY-like"/>
    <property type="match status" value="2"/>
</dbReference>
<dbReference type="SMART" id="SM00388">
    <property type="entry name" value="HisKA"/>
    <property type="match status" value="1"/>
</dbReference>
<reference evidence="8 9" key="1">
    <citation type="submission" date="2018-09" db="EMBL/GenBank/DDBJ databases">
        <authorList>
            <person name="Wang F."/>
        </authorList>
    </citation>
    <scope>NUCLEOTIDE SEQUENCE [LARGE SCALE GENOMIC DNA]</scope>
    <source>
        <strain evidence="8 9">PLHSC7-2</strain>
    </source>
</reference>
<dbReference type="InterPro" id="IPR005467">
    <property type="entry name" value="His_kinase_dom"/>
</dbReference>
<dbReference type="PROSITE" id="PS50109">
    <property type="entry name" value="HIS_KIN"/>
    <property type="match status" value="1"/>
</dbReference>
<dbReference type="Pfam" id="PF02518">
    <property type="entry name" value="HATPase_c"/>
    <property type="match status" value="1"/>
</dbReference>
<evidence type="ECO:0000313" key="8">
    <source>
        <dbReference type="EMBL" id="RJG48414.1"/>
    </source>
</evidence>
<feature type="modified residue" description="4-aspartylphosphate" evidence="4">
    <location>
        <position position="80"/>
    </location>
</feature>
<dbReference type="EC" id="2.7.13.3" evidence="2"/>
<dbReference type="SUPFAM" id="SSF55874">
    <property type="entry name" value="ATPase domain of HSP90 chaperone/DNA topoisomerase II/histidine kinase"/>
    <property type="match status" value="1"/>
</dbReference>
<sequence length="541" mass="59658">MGYAQTNPILMKQARMLEDFTAVNKFAKLSALVVDDYPVMNKAVTSMLTSLGFAQVYRASHGKEALLLLEEHSVDLIVSDWNMPKMNGFELLQHVRESSQAHQNVPFIMLTGNVNHDDVKQAIATGVSEYLVKPFNHNTLKAKVDNAFAMPVRVHKPAQQVPLTDAKTTTNSPDEDVASTPAVPQSSSKPSILIVDDQANNITVLTELLKQQYQLKACLTGAKALTICQSDNPPDLILLDIMMPDMDGLEVCQRLQGDPQTQYIPIIFITALTQTKDVVKGLSLGAVDYITKPIEPEVTLARIATHMKLVQHRLDMAAQLDTLLENARLKDEIERIVQHDVKSPLSAIYAATQAIEQKQSDCQIETDIIKSSASTIEQMIENHMLLHQLEQGSPFTLGPLNAVKVIRTALFGLKQFCQQQQLRIVSDIKSDLTFKGEQRLAQNMFYNLINNAVQAAPKGSQVTLTGQWVDNQVEFSIHNLGAIPAQIRGNFFDKFTTHGKSGGSGIGTYSAKLAAQAQQGSIDFSSDEQQGTRLTVRLLCP</sequence>
<proteinExistence type="predicted"/>
<dbReference type="InterPro" id="IPR011006">
    <property type="entry name" value="CheY-like_superfamily"/>
</dbReference>
<evidence type="ECO:0000256" key="4">
    <source>
        <dbReference type="PROSITE-ProRule" id="PRU00169"/>
    </source>
</evidence>
<evidence type="ECO:0000256" key="5">
    <source>
        <dbReference type="SAM" id="MobiDB-lite"/>
    </source>
</evidence>
<evidence type="ECO:0000259" key="7">
    <source>
        <dbReference type="PROSITE" id="PS50110"/>
    </source>
</evidence>
<evidence type="ECO:0000259" key="6">
    <source>
        <dbReference type="PROSITE" id="PS50109"/>
    </source>
</evidence>
<name>A0A418YFU4_9GAMM</name>
<keyword evidence="9" id="KW-1185">Reference proteome</keyword>
<protein>
    <recommendedName>
        <fullName evidence="2">histidine kinase</fullName>
        <ecNumber evidence="2">2.7.13.3</ecNumber>
    </recommendedName>
</protein>
<dbReference type="Proteomes" id="UP000283255">
    <property type="component" value="Unassembled WGS sequence"/>
</dbReference>